<dbReference type="Pfam" id="PF02687">
    <property type="entry name" value="FtsX"/>
    <property type="match status" value="2"/>
</dbReference>
<organism evidence="9 10">
    <name type="scientific">Dyadobacter jiangsuensis</name>
    <dbReference type="NCBI Taxonomy" id="1591085"/>
    <lineage>
        <taxon>Bacteria</taxon>
        <taxon>Pseudomonadati</taxon>
        <taxon>Bacteroidota</taxon>
        <taxon>Cytophagia</taxon>
        <taxon>Cytophagales</taxon>
        <taxon>Spirosomataceae</taxon>
        <taxon>Dyadobacter</taxon>
    </lineage>
</organism>
<dbReference type="Proteomes" id="UP000241964">
    <property type="component" value="Unassembled WGS sequence"/>
</dbReference>
<comment type="subcellular location">
    <subcellularLocation>
        <location evidence="1">Cell membrane</location>
        <topology evidence="1">Multi-pass membrane protein</topology>
    </subcellularLocation>
</comment>
<dbReference type="InterPro" id="IPR003838">
    <property type="entry name" value="ABC3_permease_C"/>
</dbReference>
<feature type="transmembrane region" description="Helical" evidence="6">
    <location>
        <begin position="387"/>
        <end position="411"/>
    </location>
</feature>
<keyword evidence="4 6" id="KW-1133">Transmembrane helix</keyword>
<dbReference type="GO" id="GO:0005886">
    <property type="term" value="C:plasma membrane"/>
    <property type="evidence" value="ECO:0007669"/>
    <property type="project" value="UniProtKB-SubCell"/>
</dbReference>
<feature type="transmembrane region" description="Helical" evidence="6">
    <location>
        <begin position="772"/>
        <end position="794"/>
    </location>
</feature>
<keyword evidence="2" id="KW-1003">Cell membrane</keyword>
<dbReference type="OrthoDB" id="5933722at2"/>
<dbReference type="PANTHER" id="PTHR30572:SF18">
    <property type="entry name" value="ABC-TYPE MACROLIDE FAMILY EXPORT SYSTEM PERMEASE COMPONENT 2"/>
    <property type="match status" value="1"/>
</dbReference>
<dbReference type="RefSeq" id="WP_106598232.1">
    <property type="nucleotide sequence ID" value="NZ_PYAS01000014.1"/>
</dbReference>
<dbReference type="GO" id="GO:0022857">
    <property type="term" value="F:transmembrane transporter activity"/>
    <property type="evidence" value="ECO:0007669"/>
    <property type="project" value="TreeGrafter"/>
</dbReference>
<dbReference type="Pfam" id="PF12704">
    <property type="entry name" value="MacB_PCD"/>
    <property type="match status" value="2"/>
</dbReference>
<keyword evidence="5 6" id="KW-0472">Membrane</keyword>
<evidence type="ECO:0000256" key="3">
    <source>
        <dbReference type="ARBA" id="ARBA00022692"/>
    </source>
</evidence>
<feature type="domain" description="MacB-like periplasmic core" evidence="8">
    <location>
        <begin position="451"/>
        <end position="615"/>
    </location>
</feature>
<feature type="transmembrane region" description="Helical" evidence="6">
    <location>
        <begin position="21"/>
        <end position="42"/>
    </location>
</feature>
<dbReference type="InterPro" id="IPR050250">
    <property type="entry name" value="Macrolide_Exporter_MacB"/>
</dbReference>
<dbReference type="InterPro" id="IPR025857">
    <property type="entry name" value="MacB_PCD"/>
</dbReference>
<feature type="transmembrane region" description="Helical" evidence="6">
    <location>
        <begin position="724"/>
        <end position="752"/>
    </location>
</feature>
<dbReference type="AlphaFoldDB" id="A0A2P8FR95"/>
<feature type="domain" description="ABC3 transporter permease C-terminal" evidence="7">
    <location>
        <begin position="691"/>
        <end position="804"/>
    </location>
</feature>
<keyword evidence="3 6" id="KW-0812">Transmembrane</keyword>
<keyword evidence="10" id="KW-1185">Reference proteome</keyword>
<feature type="transmembrane region" description="Helical" evidence="6">
    <location>
        <begin position="340"/>
        <end position="367"/>
    </location>
</feature>
<evidence type="ECO:0000256" key="6">
    <source>
        <dbReference type="SAM" id="Phobius"/>
    </source>
</evidence>
<evidence type="ECO:0000259" key="7">
    <source>
        <dbReference type="Pfam" id="PF02687"/>
    </source>
</evidence>
<sequence length="811" mass="90256">MLKNYFKIAWRNLVRNRVFSAINIVGLAIGLASCMLISLYVIDELSFDRFHEKAGRIVRTTFKGTMQGGIINESHVMPPTAAALKADYPEVQESTRLRQGGKPLVLLNNQLYSDEKLAFVDSNFFSVFTLPFVAGNPQNALLEPNTIVLSETAARKYFGKTDVLGKIITFKDWNKTLRVTGVMKDIPSNSHFRFDLLGSMASVDEAKANSWMTSEFFTYLVLPEGYDYKKLEAKLPATVDKYISPQLKQSMGVTTAEFRKQGNNLELRLQPLTEIHLHSDFQYDLDVNGDVTYVYIFGAVAVMMLLIACINFMNLSTAGSSKRAREVGVRKVMGSEKSELVGQFLTESILLTSLALVLAVLLSIVALPVFNEMSGKNLTLKWDAVPGLIPALIGFGLFVGIFAGSYPAFFLSSFKPITVLKGGSSVIKLSSSGKSFNLRSGLVVFQFFMSIILIVGTTVVFQQLQFIRNKKLGYNKDQVIVIPTWSLGKNMEAFREGLMHDSRIENVSLSGYVPAGPSDNNNFTVNPDGNTDRMVKTLRYEVDYNYLATLGMEMARGRNFSKDYGTDSTAIIINETTVKTFGWTPENAMDRTITRSDNQGNKATYHVIGIVKDFHFRSMHEKIGPLVMTLNNGWGWMMVKTRSAEVSGLLTSMKKSWDSFHSDMPFSYTFLDERFNETYKAEQKTGQILGTFAGLTIFVACLGLFGLATFTAEQRTKEIGVRKVLGASVAGIIALLSKDFLKLVIVALLIATPAAWWLTDRWLQAFAYKIDVAWWMFALAGVLSVLVALCTISYQSIKAALMNPVESLRSE</sequence>
<feature type="domain" description="MacB-like periplasmic core" evidence="8">
    <location>
        <begin position="20"/>
        <end position="235"/>
    </location>
</feature>
<evidence type="ECO:0000256" key="5">
    <source>
        <dbReference type="ARBA" id="ARBA00023136"/>
    </source>
</evidence>
<evidence type="ECO:0000313" key="9">
    <source>
        <dbReference type="EMBL" id="PSL24250.1"/>
    </source>
</evidence>
<reference evidence="9 10" key="1">
    <citation type="submission" date="2018-03" db="EMBL/GenBank/DDBJ databases">
        <title>Genomic Encyclopedia of Archaeal and Bacterial Type Strains, Phase II (KMG-II): from individual species to whole genera.</title>
        <authorList>
            <person name="Goeker M."/>
        </authorList>
    </citation>
    <scope>NUCLEOTIDE SEQUENCE [LARGE SCALE GENOMIC DNA]</scope>
    <source>
        <strain evidence="9 10">DSM 29057</strain>
    </source>
</reference>
<evidence type="ECO:0000259" key="8">
    <source>
        <dbReference type="Pfam" id="PF12704"/>
    </source>
</evidence>
<evidence type="ECO:0000256" key="4">
    <source>
        <dbReference type="ARBA" id="ARBA00022989"/>
    </source>
</evidence>
<proteinExistence type="predicted"/>
<accession>A0A2P8FR95</accession>
<dbReference type="PANTHER" id="PTHR30572">
    <property type="entry name" value="MEMBRANE COMPONENT OF TRANSPORTER-RELATED"/>
    <property type="match status" value="1"/>
</dbReference>
<dbReference type="EMBL" id="PYAS01000014">
    <property type="protein sequence ID" value="PSL24250.1"/>
    <property type="molecule type" value="Genomic_DNA"/>
</dbReference>
<feature type="transmembrane region" description="Helical" evidence="6">
    <location>
        <begin position="293"/>
        <end position="315"/>
    </location>
</feature>
<feature type="domain" description="ABC3 transporter permease C-terminal" evidence="7">
    <location>
        <begin position="299"/>
        <end position="414"/>
    </location>
</feature>
<evidence type="ECO:0000256" key="2">
    <source>
        <dbReference type="ARBA" id="ARBA00022475"/>
    </source>
</evidence>
<feature type="transmembrane region" description="Helical" evidence="6">
    <location>
        <begin position="442"/>
        <end position="461"/>
    </location>
</feature>
<evidence type="ECO:0000256" key="1">
    <source>
        <dbReference type="ARBA" id="ARBA00004651"/>
    </source>
</evidence>
<gene>
    <name evidence="9" type="ORF">CLV60_11477</name>
</gene>
<name>A0A2P8FR95_9BACT</name>
<feature type="transmembrane region" description="Helical" evidence="6">
    <location>
        <begin position="688"/>
        <end position="712"/>
    </location>
</feature>
<protein>
    <submittedName>
        <fullName evidence="9">Putative ABC transport system permease protein</fullName>
    </submittedName>
</protein>
<dbReference type="PROSITE" id="PS51257">
    <property type="entry name" value="PROKAR_LIPOPROTEIN"/>
    <property type="match status" value="1"/>
</dbReference>
<evidence type="ECO:0000313" key="10">
    <source>
        <dbReference type="Proteomes" id="UP000241964"/>
    </source>
</evidence>
<comment type="caution">
    <text evidence="9">The sequence shown here is derived from an EMBL/GenBank/DDBJ whole genome shotgun (WGS) entry which is preliminary data.</text>
</comment>